<keyword evidence="3" id="KW-1185">Reference proteome</keyword>
<organism evidence="2 3">
    <name type="scientific">Siminovitchia thermophila</name>
    <dbReference type="NCBI Taxonomy" id="1245522"/>
    <lineage>
        <taxon>Bacteria</taxon>
        <taxon>Bacillati</taxon>
        <taxon>Bacillota</taxon>
        <taxon>Bacilli</taxon>
        <taxon>Bacillales</taxon>
        <taxon>Bacillaceae</taxon>
        <taxon>Siminovitchia</taxon>
    </lineage>
</organism>
<keyword evidence="1" id="KW-0812">Transmembrane</keyword>
<protein>
    <recommendedName>
        <fullName evidence="4">Cbb3-type cytochrome c oxidase subunit CcoP N-terminal domain-containing protein</fullName>
    </recommendedName>
</protein>
<sequence>MDRETNHELEEILAQGVEVDDVTQKDHMLVIAIGFIPFIASLIWYGAYIS</sequence>
<evidence type="ECO:0000313" key="3">
    <source>
        <dbReference type="Proteomes" id="UP000823485"/>
    </source>
</evidence>
<proteinExistence type="predicted"/>
<comment type="caution">
    <text evidence="2">The sequence shown here is derived from an EMBL/GenBank/DDBJ whole genome shotgun (WGS) entry which is preliminary data.</text>
</comment>
<gene>
    <name evidence="2" type="ORF">JOC94_002480</name>
</gene>
<dbReference type="RefSeq" id="WP_171974031.1">
    <property type="nucleotide sequence ID" value="NZ_JAFBFH010000015.1"/>
</dbReference>
<reference evidence="2 3" key="1">
    <citation type="submission" date="2021-01" db="EMBL/GenBank/DDBJ databases">
        <title>Genomic Encyclopedia of Type Strains, Phase IV (KMG-IV): sequencing the most valuable type-strain genomes for metagenomic binning, comparative biology and taxonomic classification.</title>
        <authorList>
            <person name="Goeker M."/>
        </authorList>
    </citation>
    <scope>NUCLEOTIDE SEQUENCE [LARGE SCALE GENOMIC DNA]</scope>
    <source>
        <strain evidence="2 3">DSM 105453</strain>
    </source>
</reference>
<accession>A0ABS2R764</accession>
<feature type="transmembrane region" description="Helical" evidence="1">
    <location>
        <begin position="28"/>
        <end position="48"/>
    </location>
</feature>
<evidence type="ECO:0008006" key="4">
    <source>
        <dbReference type="Google" id="ProtNLM"/>
    </source>
</evidence>
<name>A0ABS2R764_9BACI</name>
<evidence type="ECO:0000256" key="1">
    <source>
        <dbReference type="SAM" id="Phobius"/>
    </source>
</evidence>
<keyword evidence="1" id="KW-0472">Membrane</keyword>
<keyword evidence="1" id="KW-1133">Transmembrane helix</keyword>
<dbReference type="Proteomes" id="UP000823485">
    <property type="component" value="Unassembled WGS sequence"/>
</dbReference>
<dbReference type="EMBL" id="JAFBFH010000015">
    <property type="protein sequence ID" value="MBM7715492.1"/>
    <property type="molecule type" value="Genomic_DNA"/>
</dbReference>
<evidence type="ECO:0000313" key="2">
    <source>
        <dbReference type="EMBL" id="MBM7715492.1"/>
    </source>
</evidence>